<proteinExistence type="predicted"/>
<dbReference type="Pfam" id="PF01869">
    <property type="entry name" value="BcrAD_BadFG"/>
    <property type="match status" value="1"/>
</dbReference>
<gene>
    <name evidence="2" type="ORF">ABE28_013665</name>
</gene>
<protein>
    <submittedName>
        <fullName evidence="2">ATPase</fullName>
    </submittedName>
</protein>
<evidence type="ECO:0000313" key="2">
    <source>
        <dbReference type="EMBL" id="AOH55400.1"/>
    </source>
</evidence>
<keyword evidence="3" id="KW-1185">Reference proteome</keyword>
<dbReference type="Gene3D" id="3.30.420.40">
    <property type="match status" value="2"/>
</dbReference>
<accession>A0A1B3XQB1</accession>
<dbReference type="RefSeq" id="WP_064462849.1">
    <property type="nucleotide sequence ID" value="NZ_CP017080.1"/>
</dbReference>
<dbReference type="EMBL" id="CP017080">
    <property type="protein sequence ID" value="AOH55400.1"/>
    <property type="molecule type" value="Genomic_DNA"/>
</dbReference>
<feature type="domain" description="ATPase BadF/BadG/BcrA/BcrD type" evidence="1">
    <location>
        <begin position="5"/>
        <end position="262"/>
    </location>
</feature>
<dbReference type="KEGG" id="bmur:ABE28_013665"/>
<dbReference type="AlphaFoldDB" id="A0A1B3XQB1"/>
<dbReference type="InterPro" id="IPR052519">
    <property type="entry name" value="Euk-type_GlcNAc_Kinase"/>
</dbReference>
<dbReference type="PANTHER" id="PTHR43190">
    <property type="entry name" value="N-ACETYL-D-GLUCOSAMINE KINASE"/>
    <property type="match status" value="1"/>
</dbReference>
<dbReference type="STRING" id="264697.ABE28_013665"/>
<organism evidence="2 3">
    <name type="scientific">Peribacillus muralis</name>
    <dbReference type="NCBI Taxonomy" id="264697"/>
    <lineage>
        <taxon>Bacteria</taxon>
        <taxon>Bacillati</taxon>
        <taxon>Bacillota</taxon>
        <taxon>Bacilli</taxon>
        <taxon>Bacillales</taxon>
        <taxon>Bacillaceae</taxon>
        <taxon>Peribacillus</taxon>
    </lineage>
</organism>
<sequence length="298" mass="31809">MKYIIGVDGGGTKTEAVAYGLAGHKISEGNAGFGNLLINEDQAIANIIQAIEQCKASIDDGICLYICLGLAGYGGVKNQQVLKSALKKAFDIPFTIVNDGIIAHAALLKGNDGVLTISGTGAVSIGIHDGAEEMAGGWGHLLGDEGSGYWIAMKAFINMTKQEDEGLEHSQLTEAILTKLGYRSVGELKKFIYSATKAEIAAYVPFIVKQADSGDEFSKNILIQAGYHLAKNALDVCRKLNVGENVTIAIKGSILTHIPTVRSSFFNHIKLEKPEVTFIVDEVSSTLGCYYIALNHIT</sequence>
<dbReference type="Proteomes" id="UP000077926">
    <property type="component" value="Chromosome"/>
</dbReference>
<dbReference type="InterPro" id="IPR002731">
    <property type="entry name" value="ATPase_BadF"/>
</dbReference>
<dbReference type="PANTHER" id="PTHR43190:SF3">
    <property type="entry name" value="N-ACETYL-D-GLUCOSAMINE KINASE"/>
    <property type="match status" value="1"/>
</dbReference>
<reference evidence="2 3" key="1">
    <citation type="submission" date="2016-08" db="EMBL/GenBank/DDBJ databases">
        <title>Complete genome sequence of Bacillus muralis G25-68, a strain with toxicity to nematodes.</title>
        <authorList>
            <person name="Zheng Z."/>
        </authorList>
    </citation>
    <scope>NUCLEOTIDE SEQUENCE [LARGE SCALE GENOMIC DNA]</scope>
    <source>
        <strain evidence="2 3">G25-68</strain>
    </source>
</reference>
<name>A0A1B3XQB1_9BACI</name>
<dbReference type="CDD" id="cd24007">
    <property type="entry name" value="ASKHA_NBD_eukNAGK-like"/>
    <property type="match status" value="1"/>
</dbReference>
<evidence type="ECO:0000259" key="1">
    <source>
        <dbReference type="Pfam" id="PF01869"/>
    </source>
</evidence>
<evidence type="ECO:0000313" key="3">
    <source>
        <dbReference type="Proteomes" id="UP000077926"/>
    </source>
</evidence>
<dbReference type="InterPro" id="IPR043129">
    <property type="entry name" value="ATPase_NBD"/>
</dbReference>
<dbReference type="OrthoDB" id="9772633at2"/>
<dbReference type="SUPFAM" id="SSF53067">
    <property type="entry name" value="Actin-like ATPase domain"/>
    <property type="match status" value="2"/>
</dbReference>